<evidence type="ECO:0008006" key="4">
    <source>
        <dbReference type="Google" id="ProtNLM"/>
    </source>
</evidence>
<keyword evidence="1" id="KW-0812">Transmembrane</keyword>
<dbReference type="AlphaFoldDB" id="A0A517ZU66"/>
<organism evidence="2 3">
    <name type="scientific">Symmachiella dynata</name>
    <dbReference type="NCBI Taxonomy" id="2527995"/>
    <lineage>
        <taxon>Bacteria</taxon>
        <taxon>Pseudomonadati</taxon>
        <taxon>Planctomycetota</taxon>
        <taxon>Planctomycetia</taxon>
        <taxon>Planctomycetales</taxon>
        <taxon>Planctomycetaceae</taxon>
        <taxon>Symmachiella</taxon>
    </lineage>
</organism>
<keyword evidence="3" id="KW-1185">Reference proteome</keyword>
<evidence type="ECO:0000313" key="3">
    <source>
        <dbReference type="Proteomes" id="UP000319383"/>
    </source>
</evidence>
<dbReference type="SUPFAM" id="SSF52047">
    <property type="entry name" value="RNI-like"/>
    <property type="match status" value="1"/>
</dbReference>
<dbReference type="Proteomes" id="UP000319383">
    <property type="component" value="Chromosome"/>
</dbReference>
<accession>A0A517ZU66</accession>
<dbReference type="InterPro" id="IPR032675">
    <property type="entry name" value="LRR_dom_sf"/>
</dbReference>
<dbReference type="KEGG" id="sdyn:Mal52_45230"/>
<protein>
    <recommendedName>
        <fullName evidence="4">Leucine Rich repeats (2 copies)</fullName>
    </recommendedName>
</protein>
<gene>
    <name evidence="2" type="ORF">Mal52_45230</name>
</gene>
<dbReference type="Gene3D" id="3.80.10.10">
    <property type="entry name" value="Ribonuclease Inhibitor"/>
    <property type="match status" value="1"/>
</dbReference>
<proteinExistence type="predicted"/>
<dbReference type="RefSeq" id="WP_145378555.1">
    <property type="nucleotide sequence ID" value="NZ_CP036276.1"/>
</dbReference>
<keyword evidence="1" id="KW-1133">Transmembrane helix</keyword>
<dbReference type="EMBL" id="CP036276">
    <property type="protein sequence ID" value="QDU46026.1"/>
    <property type="molecule type" value="Genomic_DNA"/>
</dbReference>
<keyword evidence="1" id="KW-0472">Membrane</keyword>
<evidence type="ECO:0000313" key="2">
    <source>
        <dbReference type="EMBL" id="QDU46026.1"/>
    </source>
</evidence>
<reference evidence="2 3" key="1">
    <citation type="submission" date="2019-02" db="EMBL/GenBank/DDBJ databases">
        <title>Deep-cultivation of Planctomycetes and their phenomic and genomic characterization uncovers novel biology.</title>
        <authorList>
            <person name="Wiegand S."/>
            <person name="Jogler M."/>
            <person name="Boedeker C."/>
            <person name="Pinto D."/>
            <person name="Vollmers J."/>
            <person name="Rivas-Marin E."/>
            <person name="Kohn T."/>
            <person name="Peeters S.H."/>
            <person name="Heuer A."/>
            <person name="Rast P."/>
            <person name="Oberbeckmann S."/>
            <person name="Bunk B."/>
            <person name="Jeske O."/>
            <person name="Meyerdierks A."/>
            <person name="Storesund J.E."/>
            <person name="Kallscheuer N."/>
            <person name="Luecker S."/>
            <person name="Lage O.M."/>
            <person name="Pohl T."/>
            <person name="Merkel B.J."/>
            <person name="Hornburger P."/>
            <person name="Mueller R.-W."/>
            <person name="Bruemmer F."/>
            <person name="Labrenz M."/>
            <person name="Spormann A.M."/>
            <person name="Op den Camp H."/>
            <person name="Overmann J."/>
            <person name="Amann R."/>
            <person name="Jetten M.S.M."/>
            <person name="Mascher T."/>
            <person name="Medema M.H."/>
            <person name="Devos D.P."/>
            <person name="Kaster A.-K."/>
            <person name="Ovreas L."/>
            <person name="Rohde M."/>
            <person name="Galperin M.Y."/>
            <person name="Jogler C."/>
        </authorList>
    </citation>
    <scope>NUCLEOTIDE SEQUENCE [LARGE SCALE GENOMIC DNA]</scope>
    <source>
        <strain evidence="2 3">Mal52</strain>
    </source>
</reference>
<evidence type="ECO:0000256" key="1">
    <source>
        <dbReference type="SAM" id="Phobius"/>
    </source>
</evidence>
<name>A0A517ZU66_9PLAN</name>
<sequence length="165" mass="18371">MTARHQLLWYSIAIGIVILVLSSAYTVWHSHQIQNTVCLEVSKLGGTFTSASARQRKQTGKSSRRLLRRLSNPVAEIDLSEDTWTRVERAATRTYPVVTDADLKILQLTPTLKSLSLGGMPITDASIDTIVSLVQLEELDLQETKISEAGLQRIQDALPECKIRN</sequence>
<feature type="transmembrane region" description="Helical" evidence="1">
    <location>
        <begin position="7"/>
        <end position="28"/>
    </location>
</feature>